<sequence length="512" mass="56310">MTIDLTRLGGERGEILGMVRVLRRGGGGGGGVGGMGEIGDEREDLDFSRSIQEIRRRRWRERRMKCEEMKGAEGENRDGESSLQGRRDVLGEGDLGLDRVVDNGNDSSSGYESGEVRDDDDDDLMEGGFFEVDSKNGDGLLEAYGDAEEPSRLCSVAVQRSGDVDRDGGSSCTVDLSQAMSEGCLGSDGDAKMGLGDDLEVKSLDRRSEGRLEMDVSDDSKGKGLCEKSEGSMDMDISEDSDGNGLCEGLGVAESCFISKDSDDLLKINNLTSVTFKPRTSVHRTSSKIDQIFPNEPTKVGEIVSELPKLKAEDDIRTNTSKGKESPVSSIMPVQHMEEPVEQKFELVQNPGLFRSSVEKDNANEVIWLLRQPLKPEVEKLPIDEEVVKGHVADQEKPVHNDSSQKFEPQLNIKTQAEEQLQTPVYKVCDLNLLPPEMIESEDDPVLDQFYTSMPVSEARRNPSVGLGCMMGNMENKTTIHSWISDDKMIPMVDLEDDSSIVYDAFGSLKPM</sequence>
<dbReference type="EMBL" id="CM007384">
    <property type="protein sequence ID" value="ONK70992.1"/>
    <property type="molecule type" value="Genomic_DNA"/>
</dbReference>
<reference evidence="3" key="1">
    <citation type="journal article" date="2017" name="Nat. Commun.">
        <title>The asparagus genome sheds light on the origin and evolution of a young Y chromosome.</title>
        <authorList>
            <person name="Harkess A."/>
            <person name="Zhou J."/>
            <person name="Xu C."/>
            <person name="Bowers J.E."/>
            <person name="Van der Hulst R."/>
            <person name="Ayyampalayam S."/>
            <person name="Mercati F."/>
            <person name="Riccardi P."/>
            <person name="McKain M.R."/>
            <person name="Kakrana A."/>
            <person name="Tang H."/>
            <person name="Ray J."/>
            <person name="Groenendijk J."/>
            <person name="Arikit S."/>
            <person name="Mathioni S.M."/>
            <person name="Nakano M."/>
            <person name="Shan H."/>
            <person name="Telgmann-Rauber A."/>
            <person name="Kanno A."/>
            <person name="Yue Z."/>
            <person name="Chen H."/>
            <person name="Li W."/>
            <person name="Chen Y."/>
            <person name="Xu X."/>
            <person name="Zhang Y."/>
            <person name="Luo S."/>
            <person name="Chen H."/>
            <person name="Gao J."/>
            <person name="Mao Z."/>
            <person name="Pires J.C."/>
            <person name="Luo M."/>
            <person name="Kudrna D."/>
            <person name="Wing R.A."/>
            <person name="Meyers B.C."/>
            <person name="Yi K."/>
            <person name="Kong H."/>
            <person name="Lavrijsen P."/>
            <person name="Sunseri F."/>
            <person name="Falavigna A."/>
            <person name="Ye Y."/>
            <person name="Leebens-Mack J.H."/>
            <person name="Chen G."/>
        </authorList>
    </citation>
    <scope>NUCLEOTIDE SEQUENCE [LARGE SCALE GENOMIC DNA]</scope>
    <source>
        <strain evidence="3">cv. DH0086</strain>
    </source>
</reference>
<protein>
    <submittedName>
        <fullName evidence="2">Uncharacterized protein</fullName>
    </submittedName>
</protein>
<feature type="region of interest" description="Disordered" evidence="1">
    <location>
        <begin position="202"/>
        <end position="240"/>
    </location>
</feature>
<gene>
    <name evidence="2" type="ORF">A4U43_C04F3610</name>
</gene>
<dbReference type="AlphaFoldDB" id="A0A5P1EYH9"/>
<feature type="compositionally biased region" description="Basic and acidic residues" evidence="1">
    <location>
        <begin position="67"/>
        <end position="101"/>
    </location>
</feature>
<feature type="region of interest" description="Disordered" evidence="1">
    <location>
        <begin position="67"/>
        <end position="122"/>
    </location>
</feature>
<organism evidence="2 3">
    <name type="scientific">Asparagus officinalis</name>
    <name type="common">Garden asparagus</name>
    <dbReference type="NCBI Taxonomy" id="4686"/>
    <lineage>
        <taxon>Eukaryota</taxon>
        <taxon>Viridiplantae</taxon>
        <taxon>Streptophyta</taxon>
        <taxon>Embryophyta</taxon>
        <taxon>Tracheophyta</taxon>
        <taxon>Spermatophyta</taxon>
        <taxon>Magnoliopsida</taxon>
        <taxon>Liliopsida</taxon>
        <taxon>Asparagales</taxon>
        <taxon>Asparagaceae</taxon>
        <taxon>Asparagoideae</taxon>
        <taxon>Asparagus</taxon>
    </lineage>
</organism>
<evidence type="ECO:0000256" key="1">
    <source>
        <dbReference type="SAM" id="MobiDB-lite"/>
    </source>
</evidence>
<dbReference type="PANTHER" id="PTHR36056">
    <property type="entry name" value="PROTEIN, PUTATIVE-RELATED"/>
    <property type="match status" value="1"/>
</dbReference>
<feature type="compositionally biased region" description="Basic and acidic residues" evidence="1">
    <location>
        <begin position="202"/>
        <end position="231"/>
    </location>
</feature>
<proteinExistence type="predicted"/>
<evidence type="ECO:0000313" key="3">
    <source>
        <dbReference type="Proteomes" id="UP000243459"/>
    </source>
</evidence>
<accession>A0A5P1EYH9</accession>
<dbReference type="PANTHER" id="PTHR36056:SF1">
    <property type="entry name" value="PROTEIN, PUTATIVE-RELATED"/>
    <property type="match status" value="1"/>
</dbReference>
<evidence type="ECO:0000313" key="2">
    <source>
        <dbReference type="EMBL" id="ONK70992.1"/>
    </source>
</evidence>
<keyword evidence="3" id="KW-1185">Reference proteome</keyword>
<name>A0A5P1EYH9_ASPOF</name>
<dbReference type="Proteomes" id="UP000243459">
    <property type="component" value="Chromosome 4"/>
</dbReference>
<dbReference type="Gramene" id="ONK70992">
    <property type="protein sequence ID" value="ONK70992"/>
    <property type="gene ID" value="A4U43_C04F3610"/>
</dbReference>
<dbReference type="InterPro" id="IPR040276">
    <property type="entry name" value="At4g26450-like"/>
</dbReference>